<keyword evidence="1" id="KW-0472">Membrane</keyword>
<dbReference type="Proteomes" id="UP001457282">
    <property type="component" value="Unassembled WGS sequence"/>
</dbReference>
<evidence type="ECO:0000313" key="3">
    <source>
        <dbReference type="Proteomes" id="UP001457282"/>
    </source>
</evidence>
<keyword evidence="1" id="KW-0812">Transmembrane</keyword>
<reference evidence="2 3" key="1">
    <citation type="journal article" date="2023" name="G3 (Bethesda)">
        <title>A chromosome-length genome assembly and annotation of blackberry (Rubus argutus, cv. 'Hillquist').</title>
        <authorList>
            <person name="Bruna T."/>
            <person name="Aryal R."/>
            <person name="Dudchenko O."/>
            <person name="Sargent D.J."/>
            <person name="Mead D."/>
            <person name="Buti M."/>
            <person name="Cavallini A."/>
            <person name="Hytonen T."/>
            <person name="Andres J."/>
            <person name="Pham M."/>
            <person name="Weisz D."/>
            <person name="Mascagni F."/>
            <person name="Usai G."/>
            <person name="Natali L."/>
            <person name="Bassil N."/>
            <person name="Fernandez G.E."/>
            <person name="Lomsadze A."/>
            <person name="Armour M."/>
            <person name="Olukolu B."/>
            <person name="Poorten T."/>
            <person name="Britton C."/>
            <person name="Davik J."/>
            <person name="Ashrafi H."/>
            <person name="Aiden E.L."/>
            <person name="Borodovsky M."/>
            <person name="Worthington M."/>
        </authorList>
    </citation>
    <scope>NUCLEOTIDE SEQUENCE [LARGE SCALE GENOMIC DNA]</scope>
    <source>
        <strain evidence="2">PI 553951</strain>
    </source>
</reference>
<gene>
    <name evidence="2" type="ORF">M0R45_010885</name>
</gene>
<protein>
    <submittedName>
        <fullName evidence="2">Uncharacterized protein</fullName>
    </submittedName>
</protein>
<feature type="transmembrane region" description="Helical" evidence="1">
    <location>
        <begin position="17"/>
        <end position="36"/>
    </location>
</feature>
<keyword evidence="3" id="KW-1185">Reference proteome</keyword>
<dbReference type="EMBL" id="JBEDUW010000002">
    <property type="protein sequence ID" value="KAK9945365.1"/>
    <property type="molecule type" value="Genomic_DNA"/>
</dbReference>
<accession>A0AAW1Y8D5</accession>
<evidence type="ECO:0000256" key="1">
    <source>
        <dbReference type="SAM" id="Phobius"/>
    </source>
</evidence>
<evidence type="ECO:0000313" key="2">
    <source>
        <dbReference type="EMBL" id="KAK9945365.1"/>
    </source>
</evidence>
<comment type="caution">
    <text evidence="2">The sequence shown here is derived from an EMBL/GenBank/DDBJ whole genome shotgun (WGS) entry which is preliminary data.</text>
</comment>
<proteinExistence type="predicted"/>
<organism evidence="2 3">
    <name type="scientific">Rubus argutus</name>
    <name type="common">Southern blackberry</name>
    <dbReference type="NCBI Taxonomy" id="59490"/>
    <lineage>
        <taxon>Eukaryota</taxon>
        <taxon>Viridiplantae</taxon>
        <taxon>Streptophyta</taxon>
        <taxon>Embryophyta</taxon>
        <taxon>Tracheophyta</taxon>
        <taxon>Spermatophyta</taxon>
        <taxon>Magnoliopsida</taxon>
        <taxon>eudicotyledons</taxon>
        <taxon>Gunneridae</taxon>
        <taxon>Pentapetalae</taxon>
        <taxon>rosids</taxon>
        <taxon>fabids</taxon>
        <taxon>Rosales</taxon>
        <taxon>Rosaceae</taxon>
        <taxon>Rosoideae</taxon>
        <taxon>Rosoideae incertae sedis</taxon>
        <taxon>Rubus</taxon>
    </lineage>
</organism>
<dbReference type="AlphaFoldDB" id="A0AAW1Y8D5"/>
<sequence>MGLKLSSYNSISDSEVAAFYLLFLIFVLVCEIYGLVAGHFKAESVFFWFIWKENSHNDPLQLMSLNCGWSVANDVSHAPEDDLNQKMIMEAGRSVNQTDALALPWMIQSPMPAQSSVDFLAESSTFLPKSPYEDMLERTSSVGGIHAAGGMSEFQRDVLYCSSLGKACGSKSTDLSLDMDPWKVTVFIYAVVTCPRVIKIINWELKVI</sequence>
<name>A0AAW1Y8D5_RUBAR</name>
<keyword evidence="1" id="KW-1133">Transmembrane helix</keyword>